<dbReference type="PANTHER" id="PTHR36436">
    <property type="entry name" value="SLL5081 PROTEIN"/>
    <property type="match status" value="1"/>
</dbReference>
<evidence type="ECO:0000313" key="1">
    <source>
        <dbReference type="EMBL" id="WZC47690.1"/>
    </source>
</evidence>
<gene>
    <name evidence="1" type="ORF">AABB29_12305</name>
</gene>
<sequence length="527" mass="57954">MPKDVARVLKRLRWGLIIAALVALLVLRVPQLALALAIMGLLLGVLGRQTWFQQFLAQLIGSKAGVQPTPSPIPAPEETVLTEAEIAALLDQEAQPAIFLKRHWPIDPVSDANSYLGGLPKLPEGMAWPENPQTGFALHHLAQIDLSEMPRIDADPNLPQVGMLWFFADINEEMDWEEGPGSPESCVLYAPVSTKELPPRPAPENLPQVDHCADALESILWSFRPPRIKVYPRWPVTGRPTQSWPLDDVPEGLARRNNYINARYEHVEAVEKGLKGEAPEPVNVKGAIVSVERVTEENAEGQRVVKRNTHYTPEALGGRFPYVARFADDVLASLHHSVGGQLERDESHVRYREKSGKGVDPEVTARLPIFQKAVQEIAALRADIAGLPNDAALSAADLGRFDDLIRNYARDTLKGVRAEQVVATAWQMFFQRTLSDPDLRAKVPSQMMASVSAQFAPSRGGTSHYLMGAKGVGSNPTAGHGIRLAQFDSDYGVDFMFCDCGIIDFWIDADDLAKGRWDRAWAATAGG</sequence>
<dbReference type="InterPro" id="IPR015315">
    <property type="entry name" value="DUF1963"/>
</dbReference>
<dbReference type="RefSeq" id="WP_341365810.1">
    <property type="nucleotide sequence ID" value="NZ_CP150951.2"/>
</dbReference>
<keyword evidence="2" id="KW-1185">Reference proteome</keyword>
<reference evidence="2" key="1">
    <citation type="submission" date="2024-04" db="EMBL/GenBank/DDBJ databases">
        <title>Phylogenomic analyses of a clade within the roseobacter group suggest taxonomic reassignments of species of the genera Aestuariivita, Citreicella, Loktanella, Nautella, Pelagibaca, Ruegeria, Thalassobius, Thiobacimonas and Tropicibacter, and the proposal o.</title>
        <authorList>
            <person name="Jeon C.O."/>
        </authorList>
    </citation>
    <scope>NUCLEOTIDE SEQUENCE [LARGE SCALE GENOMIC DNA]</scope>
    <source>
        <strain evidence="2">BS5-3</strain>
    </source>
</reference>
<protein>
    <submittedName>
        <fullName evidence="1">DUF1963 domain-containing protein</fullName>
    </submittedName>
</protein>
<proteinExistence type="predicted"/>
<dbReference type="SUPFAM" id="SSF103032">
    <property type="entry name" value="Hypothetical protein YwqG"/>
    <property type="match status" value="2"/>
</dbReference>
<dbReference type="EMBL" id="CP150951">
    <property type="protein sequence ID" value="WZC47690.1"/>
    <property type="molecule type" value="Genomic_DNA"/>
</dbReference>
<name>A0ABZ2V1B2_9RHOB</name>
<evidence type="ECO:0000313" key="2">
    <source>
        <dbReference type="Proteomes" id="UP001440612"/>
    </source>
</evidence>
<dbReference type="Gene3D" id="2.30.320.10">
    <property type="entry name" value="YwqG-like"/>
    <property type="match status" value="2"/>
</dbReference>
<dbReference type="InterPro" id="IPR035948">
    <property type="entry name" value="YwqG-like_sf"/>
</dbReference>
<dbReference type="Pfam" id="PF09234">
    <property type="entry name" value="DUF1963"/>
    <property type="match status" value="2"/>
</dbReference>
<organism evidence="1 2">
    <name type="scientific">Yoonia phaeophyticola</name>
    <dbReference type="NCBI Taxonomy" id="3137369"/>
    <lineage>
        <taxon>Bacteria</taxon>
        <taxon>Pseudomonadati</taxon>
        <taxon>Pseudomonadota</taxon>
        <taxon>Alphaproteobacteria</taxon>
        <taxon>Rhodobacterales</taxon>
        <taxon>Paracoccaceae</taxon>
        <taxon>Yoonia</taxon>
    </lineage>
</organism>
<dbReference type="PANTHER" id="PTHR36436:SF6">
    <property type="entry name" value="SLL5081 PROTEIN"/>
    <property type="match status" value="1"/>
</dbReference>
<accession>A0ABZ2V1B2</accession>
<dbReference type="Proteomes" id="UP001440612">
    <property type="component" value="Chromosome"/>
</dbReference>